<evidence type="ECO:0000259" key="3">
    <source>
        <dbReference type="SMART" id="SM00849"/>
    </source>
</evidence>
<dbReference type="SMART" id="SM00849">
    <property type="entry name" value="Lactamase_B"/>
    <property type="match status" value="1"/>
</dbReference>
<dbReference type="HAMAP" id="MF_00457">
    <property type="entry name" value="UPF0173"/>
    <property type="match status" value="1"/>
</dbReference>
<dbReference type="InterPro" id="IPR036866">
    <property type="entry name" value="RibonucZ/Hydroxyglut_hydro"/>
</dbReference>
<dbReference type="InterPro" id="IPR050114">
    <property type="entry name" value="UPF0173_UPF0282_UlaG_hydrolase"/>
</dbReference>
<dbReference type="Pfam" id="PF13483">
    <property type="entry name" value="Lactamase_B_3"/>
    <property type="match status" value="1"/>
</dbReference>
<gene>
    <name evidence="4" type="ORF">O0S10_02870</name>
</gene>
<dbReference type="RefSeq" id="WP_268924394.1">
    <property type="nucleotide sequence ID" value="NZ_JAPTGB010000004.1"/>
</dbReference>
<protein>
    <recommendedName>
        <fullName evidence="2">UPF0173 metal-dependent hydrolase O0S10_02870</fullName>
    </recommendedName>
</protein>
<reference evidence="4" key="1">
    <citation type="submission" date="2022-12" db="EMBL/GenBank/DDBJ databases">
        <title>Isolation and characterisation of novel Methanocorpusculum spp. from native Australian herbivores indicates the genus is ancestrally host-associated.</title>
        <authorList>
            <person name="Volmer J.G."/>
            <person name="Soo R.M."/>
            <person name="Evans P.N."/>
            <person name="Hoedt E.C."/>
            <person name="Astorga Alsina A.L."/>
            <person name="Woodcroft B.J."/>
            <person name="Tyson G.W."/>
            <person name="Hugenholtz P."/>
            <person name="Morrison M."/>
        </authorList>
    </citation>
    <scope>NUCLEOTIDE SEQUENCE</scope>
    <source>
        <strain evidence="4">MG</strain>
    </source>
</reference>
<comment type="similarity">
    <text evidence="2">Belongs to the UPF0173 family.</text>
</comment>
<organism evidence="4 5">
    <name type="scientific">Methanocorpusculum petauri</name>
    <dbReference type="NCBI Taxonomy" id="3002863"/>
    <lineage>
        <taxon>Archaea</taxon>
        <taxon>Methanobacteriati</taxon>
        <taxon>Methanobacteriota</taxon>
        <taxon>Stenosarchaea group</taxon>
        <taxon>Methanomicrobia</taxon>
        <taxon>Methanomicrobiales</taxon>
        <taxon>Methanocorpusculaceae</taxon>
        <taxon>Methanocorpusculum</taxon>
    </lineage>
</organism>
<dbReference type="NCBIfam" id="NF001911">
    <property type="entry name" value="PRK00685.1"/>
    <property type="match status" value="1"/>
</dbReference>
<evidence type="ECO:0000256" key="2">
    <source>
        <dbReference type="HAMAP-Rule" id="MF_00457"/>
    </source>
</evidence>
<feature type="domain" description="Metallo-beta-lactamase" evidence="3">
    <location>
        <begin position="7"/>
        <end position="179"/>
    </location>
</feature>
<dbReference type="GO" id="GO:0016787">
    <property type="term" value="F:hydrolase activity"/>
    <property type="evidence" value="ECO:0007669"/>
    <property type="project" value="UniProtKB-KW"/>
</dbReference>
<keyword evidence="5" id="KW-1185">Reference proteome</keyword>
<dbReference type="InterPro" id="IPR001279">
    <property type="entry name" value="Metallo-B-lactamas"/>
</dbReference>
<dbReference type="PANTHER" id="PTHR43546">
    <property type="entry name" value="UPF0173 METAL-DEPENDENT HYDROLASE MJ1163-RELATED"/>
    <property type="match status" value="1"/>
</dbReference>
<dbReference type="SUPFAM" id="SSF56281">
    <property type="entry name" value="Metallo-hydrolase/oxidoreductase"/>
    <property type="match status" value="1"/>
</dbReference>
<accession>A0ABT4IFZ0</accession>
<keyword evidence="1 2" id="KW-0378">Hydrolase</keyword>
<dbReference type="Proteomes" id="UP001141422">
    <property type="component" value="Unassembled WGS sequence"/>
</dbReference>
<proteinExistence type="inferred from homology"/>
<evidence type="ECO:0000313" key="5">
    <source>
        <dbReference type="Proteomes" id="UP001141422"/>
    </source>
</evidence>
<dbReference type="Gene3D" id="3.60.15.10">
    <property type="entry name" value="Ribonuclease Z/Hydroxyacylglutathione hydrolase-like"/>
    <property type="match status" value="1"/>
</dbReference>
<dbReference type="PANTHER" id="PTHR43546:SF3">
    <property type="entry name" value="UPF0173 METAL-DEPENDENT HYDROLASE MJ1163"/>
    <property type="match status" value="1"/>
</dbReference>
<comment type="caution">
    <text evidence="4">The sequence shown here is derived from an EMBL/GenBank/DDBJ whole genome shotgun (WGS) entry which is preliminary data.</text>
</comment>
<evidence type="ECO:0000256" key="1">
    <source>
        <dbReference type="ARBA" id="ARBA00022801"/>
    </source>
</evidence>
<dbReference type="InterPro" id="IPR022877">
    <property type="entry name" value="UPF0173"/>
</dbReference>
<name>A0ABT4IFZ0_9EURY</name>
<evidence type="ECO:0000313" key="4">
    <source>
        <dbReference type="EMBL" id="MCZ0860172.1"/>
    </source>
</evidence>
<sequence>MYIRYIGHSCFSLEGSRKILIDPMPAEAAEVDADMVLVTHGHGDHLGITVDLKKPTVAIHELASYLSRKGVPAIGMNLGGTYVSDGVKITMVPALHSSSVTEDGVELYMGTAAGFVVEMDGIVVYHAGDTALFSDMKLIHDLYHPDVALLPVGDHYTMGPAEAMIAAEWIGAPLVIPMHYNTFPAIAQDLTEFEHAIESTTSMMVDLVSPGDGVEVSPQQ</sequence>
<dbReference type="EMBL" id="JAPTGB010000004">
    <property type="protein sequence ID" value="MCZ0860172.1"/>
    <property type="molecule type" value="Genomic_DNA"/>
</dbReference>